<dbReference type="Proteomes" id="UP000050421">
    <property type="component" value="Unassembled WGS sequence"/>
</dbReference>
<evidence type="ECO:0000259" key="5">
    <source>
        <dbReference type="Pfam" id="PF00561"/>
    </source>
</evidence>
<keyword evidence="2" id="KW-0719">Serine esterase</keyword>
<evidence type="ECO:0000256" key="3">
    <source>
        <dbReference type="ARBA" id="ARBA00022801"/>
    </source>
</evidence>
<proteinExistence type="inferred from homology"/>
<dbReference type="PANTHER" id="PTHR10794">
    <property type="entry name" value="ABHYDROLASE DOMAIN-CONTAINING PROTEIN"/>
    <property type="match status" value="1"/>
</dbReference>
<feature type="active site" description="Charge relay system" evidence="4">
    <location>
        <position position="293"/>
    </location>
</feature>
<evidence type="ECO:0000313" key="6">
    <source>
        <dbReference type="EMBL" id="KPQ20071.1"/>
    </source>
</evidence>
<organism evidence="6 7">
    <name type="scientific">Algoriphagus marincola HL-49</name>
    <dbReference type="NCBI Taxonomy" id="1305737"/>
    <lineage>
        <taxon>Bacteria</taxon>
        <taxon>Pseudomonadati</taxon>
        <taxon>Bacteroidota</taxon>
        <taxon>Cytophagia</taxon>
        <taxon>Cytophagales</taxon>
        <taxon>Cyclobacteriaceae</taxon>
        <taxon>Algoriphagus</taxon>
    </lineage>
</organism>
<sequence>MPLISHSKYQRPKWLFNRHLETVFPALFRKVPLRSPQTERIDTPDGDFLDLDWYRMDNEKLVIISHGLEGNSRRPYILGMAKIFLQNGFDVLCWNYRGCGEELNNQPIFYHSGATYDLDTVVSHASEKYGAISLIGFSLGGNLTLKYLGENLSNDKPIEKGVAISVPLHLASSSEKISSGSNKLYSDRFLKTLREKVLRKAKNHPDQIPIHFLERINKLSDFDDFFTGPLHGFSDAKEYYQVNSSLFFLEKIKTPVLILNAQNDPFLSDLCFPVKLAKELGSVYFEFPKQGGHVGFTSSDSSKPYFSEKRAFEFVSGDF</sequence>
<name>A0A0P7XT50_9BACT</name>
<dbReference type="PATRIC" id="fig|1305737.6.peg.549"/>
<dbReference type="GO" id="GO:0047372">
    <property type="term" value="F:monoacylglycerol lipase activity"/>
    <property type="evidence" value="ECO:0007669"/>
    <property type="project" value="TreeGrafter"/>
</dbReference>
<dbReference type="PANTHER" id="PTHR10794:SF94">
    <property type="entry name" value="ESTERASE YHET-RELATED"/>
    <property type="match status" value="1"/>
</dbReference>
<dbReference type="AlphaFoldDB" id="A0A0P7XT50"/>
<keyword evidence="3 6" id="KW-0378">Hydrolase</keyword>
<feature type="domain" description="AB hydrolase-1" evidence="5">
    <location>
        <begin position="61"/>
        <end position="296"/>
    </location>
</feature>
<dbReference type="Gene3D" id="3.40.50.1820">
    <property type="entry name" value="alpha/beta hydrolase"/>
    <property type="match status" value="1"/>
</dbReference>
<feature type="active site" description="Charge relay system" evidence="4">
    <location>
        <position position="264"/>
    </location>
</feature>
<dbReference type="eggNOG" id="COG0429">
    <property type="taxonomic scope" value="Bacteria"/>
</dbReference>
<accession>A0A0P7XT50</accession>
<dbReference type="OrthoDB" id="332676at2"/>
<dbReference type="GO" id="GO:0034338">
    <property type="term" value="F:short-chain carboxylesterase activity"/>
    <property type="evidence" value="ECO:0007669"/>
    <property type="project" value="TreeGrafter"/>
</dbReference>
<feature type="active site" description="Charge relay system" evidence="4">
    <location>
        <position position="138"/>
    </location>
</feature>
<dbReference type="SUPFAM" id="SSF53474">
    <property type="entry name" value="alpha/beta-Hydrolases"/>
    <property type="match status" value="1"/>
</dbReference>
<dbReference type="PIRSF" id="PIRSF005211">
    <property type="entry name" value="Ab_hydro_YheT"/>
    <property type="match status" value="1"/>
</dbReference>
<evidence type="ECO:0000313" key="7">
    <source>
        <dbReference type="Proteomes" id="UP000050421"/>
    </source>
</evidence>
<comment type="similarity">
    <text evidence="1">Belongs to the AB hydrolase superfamily. AB hydrolase 4 family.</text>
</comment>
<dbReference type="STRING" id="1305737.GCA_000526355_00510"/>
<comment type="caution">
    <text evidence="6">The sequence shown here is derived from an EMBL/GenBank/DDBJ whole genome shotgun (WGS) entry which is preliminary data.</text>
</comment>
<dbReference type="InterPro" id="IPR000952">
    <property type="entry name" value="AB_hydrolase_4_CS"/>
</dbReference>
<dbReference type="InterPro" id="IPR000073">
    <property type="entry name" value="AB_hydrolase_1"/>
</dbReference>
<dbReference type="InterPro" id="IPR012020">
    <property type="entry name" value="ABHD4"/>
</dbReference>
<gene>
    <name evidence="6" type="ORF">HLUCCX10_00455</name>
</gene>
<dbReference type="Pfam" id="PF00561">
    <property type="entry name" value="Abhydrolase_1"/>
    <property type="match status" value="1"/>
</dbReference>
<protein>
    <submittedName>
        <fullName evidence="6">Alpha/beta hydrolase enzyme</fullName>
    </submittedName>
</protein>
<reference evidence="6 7" key="1">
    <citation type="submission" date="2015-09" db="EMBL/GenBank/DDBJ databases">
        <title>Identification and resolution of microdiversity through metagenomic sequencing of parallel consortia.</title>
        <authorList>
            <person name="Nelson W.C."/>
            <person name="Romine M.F."/>
            <person name="Lindemann S.R."/>
        </authorList>
    </citation>
    <scope>NUCLEOTIDE SEQUENCE [LARGE SCALE GENOMIC DNA]</scope>
    <source>
        <strain evidence="6">HL-49</strain>
    </source>
</reference>
<dbReference type="PROSITE" id="PS01133">
    <property type="entry name" value="UPF0017"/>
    <property type="match status" value="1"/>
</dbReference>
<evidence type="ECO:0000256" key="4">
    <source>
        <dbReference type="PIRSR" id="PIRSR005211-1"/>
    </source>
</evidence>
<dbReference type="InterPro" id="IPR029058">
    <property type="entry name" value="AB_hydrolase_fold"/>
</dbReference>
<dbReference type="InterPro" id="IPR050960">
    <property type="entry name" value="AB_hydrolase_4_sf"/>
</dbReference>
<evidence type="ECO:0000256" key="1">
    <source>
        <dbReference type="ARBA" id="ARBA00010884"/>
    </source>
</evidence>
<evidence type="ECO:0000256" key="2">
    <source>
        <dbReference type="ARBA" id="ARBA00022487"/>
    </source>
</evidence>
<dbReference type="EMBL" id="LJXT01000002">
    <property type="protein sequence ID" value="KPQ20071.1"/>
    <property type="molecule type" value="Genomic_DNA"/>
</dbReference>